<name>A0A409WS50_PSICY</name>
<reference evidence="1 2" key="1">
    <citation type="journal article" date="2018" name="Evol. Lett.">
        <title>Horizontal gene cluster transfer increased hallucinogenic mushroom diversity.</title>
        <authorList>
            <person name="Reynolds H.T."/>
            <person name="Vijayakumar V."/>
            <person name="Gluck-Thaler E."/>
            <person name="Korotkin H.B."/>
            <person name="Matheny P.B."/>
            <person name="Slot J.C."/>
        </authorList>
    </citation>
    <scope>NUCLEOTIDE SEQUENCE [LARGE SCALE GENOMIC DNA]</scope>
    <source>
        <strain evidence="1 2">2631</strain>
    </source>
</reference>
<gene>
    <name evidence="1" type="ORF">CVT25_015465</name>
</gene>
<dbReference type="AlphaFoldDB" id="A0A409WS50"/>
<evidence type="ECO:0000313" key="1">
    <source>
        <dbReference type="EMBL" id="PPQ81355.1"/>
    </source>
</evidence>
<dbReference type="InParanoid" id="A0A409WS50"/>
<dbReference type="Proteomes" id="UP000283269">
    <property type="component" value="Unassembled WGS sequence"/>
</dbReference>
<sequence>MLIKQIPLFFDTKGYRRLLPPEILQGVFLWVGQDCQQMNPKNSGYWSNLSTLENNRSEHNFLVESSTNSACGDCFSELPLCSKGAPLNFCNDASIPIIGDIIRRHTSFQSIKGRLLTLKSLILSATFVPQDEPDTVDYFEIAPQLSSRCPDLAKVDLSCRLSSSFATQKI</sequence>
<evidence type="ECO:0000313" key="2">
    <source>
        <dbReference type="Proteomes" id="UP000283269"/>
    </source>
</evidence>
<proteinExistence type="predicted"/>
<accession>A0A409WS50</accession>
<organism evidence="1 2">
    <name type="scientific">Psilocybe cyanescens</name>
    <dbReference type="NCBI Taxonomy" id="93625"/>
    <lineage>
        <taxon>Eukaryota</taxon>
        <taxon>Fungi</taxon>
        <taxon>Dikarya</taxon>
        <taxon>Basidiomycota</taxon>
        <taxon>Agaricomycotina</taxon>
        <taxon>Agaricomycetes</taxon>
        <taxon>Agaricomycetidae</taxon>
        <taxon>Agaricales</taxon>
        <taxon>Agaricineae</taxon>
        <taxon>Strophariaceae</taxon>
        <taxon>Psilocybe</taxon>
    </lineage>
</organism>
<protein>
    <submittedName>
        <fullName evidence="1">Uncharacterized protein</fullName>
    </submittedName>
</protein>
<keyword evidence="2" id="KW-1185">Reference proteome</keyword>
<comment type="caution">
    <text evidence="1">The sequence shown here is derived from an EMBL/GenBank/DDBJ whole genome shotgun (WGS) entry which is preliminary data.</text>
</comment>
<dbReference type="EMBL" id="NHYD01003262">
    <property type="protein sequence ID" value="PPQ81355.1"/>
    <property type="molecule type" value="Genomic_DNA"/>
</dbReference>